<evidence type="ECO:0000256" key="1">
    <source>
        <dbReference type="ARBA" id="ARBA00022729"/>
    </source>
</evidence>
<dbReference type="InterPro" id="IPR012338">
    <property type="entry name" value="Beta-lactam/transpept-like"/>
</dbReference>
<dbReference type="InterPro" id="IPR013517">
    <property type="entry name" value="FG-GAP"/>
</dbReference>
<dbReference type="Proteomes" id="UP000188342">
    <property type="component" value="Unassembled WGS sequence"/>
</dbReference>
<dbReference type="PANTHER" id="PTHR44103:SF1">
    <property type="entry name" value="PROPROTEIN CONVERTASE P"/>
    <property type="match status" value="1"/>
</dbReference>
<name>A0A1R4I6C0_9ACTN</name>
<gene>
    <name evidence="4" type="ORF">FM114_00090</name>
</gene>
<dbReference type="EMBL" id="FUKQ01000001">
    <property type="protein sequence ID" value="SJN15421.1"/>
    <property type="molecule type" value="Genomic_DNA"/>
</dbReference>
<evidence type="ECO:0000313" key="5">
    <source>
        <dbReference type="Proteomes" id="UP000188342"/>
    </source>
</evidence>
<reference evidence="4 5" key="1">
    <citation type="submission" date="2017-02" db="EMBL/GenBank/DDBJ databases">
        <authorList>
            <person name="Peterson S.W."/>
        </authorList>
    </citation>
    <scope>NUCLEOTIDE SEQUENCE [LARGE SCALE GENOMIC DNA]</scope>
    <source>
        <strain evidence="4 5">LSP_Lj1</strain>
    </source>
</reference>
<feature type="chain" id="PRO_5010188938" evidence="2">
    <location>
        <begin position="33"/>
        <end position="664"/>
    </location>
</feature>
<dbReference type="InterPro" id="IPR028994">
    <property type="entry name" value="Integrin_alpha_N"/>
</dbReference>
<dbReference type="Gene3D" id="3.40.710.10">
    <property type="entry name" value="DD-peptidase/beta-lactamase superfamily"/>
    <property type="match status" value="1"/>
</dbReference>
<dbReference type="InterPro" id="IPR045155">
    <property type="entry name" value="Beta-lactam_cat"/>
</dbReference>
<dbReference type="RefSeq" id="WP_179110519.1">
    <property type="nucleotide sequence ID" value="NZ_FUKQ01000001.1"/>
</dbReference>
<dbReference type="SUPFAM" id="SSF69318">
    <property type="entry name" value="Integrin alpha N-terminal domain"/>
    <property type="match status" value="1"/>
</dbReference>
<dbReference type="PANTHER" id="PTHR44103">
    <property type="entry name" value="PROPROTEIN CONVERTASE P"/>
    <property type="match status" value="1"/>
</dbReference>
<evidence type="ECO:0000259" key="3">
    <source>
        <dbReference type="Pfam" id="PF13354"/>
    </source>
</evidence>
<evidence type="ECO:0000256" key="2">
    <source>
        <dbReference type="SAM" id="SignalP"/>
    </source>
</evidence>
<sequence length="664" mass="68544">MPSPSHPVRQITVLVTAGALGLAGGVAAPTQAAPDPATPRTTTVVCDQLGEVPLEVTGRLDGPGGVRVAGKGPVTVSNASAIRVVARSGAARRAAALEKRAVKTKGLRCEPVTVRTTAGQLGDGTKVAAAGMTAAQSVDATLQVDVTFDTDAIVRAAADNVVTAAAAANDPAGYGKVEAFPYASQLSSYTASRSGSVALAYRSMGSSTIYSHVKGSATNVTASIVKVAVMATVMDKAQREGRALSSWEKSQMVPMIRYSDNAATTRLWNHVGRGPAVGAVLGKMGLRQTTPGYAGYWGLTVTSAPDQVVLVDHFSRTNPVINNTNRAYGLSLMRSVASDQDWGVTSGPGDDIAVKNGWLPRSDGWHVNSVGYSHKTPIPYSVAALTHSSSAGMSTQIATIEGASRIIWNGRSTGSGSPATRRGDWNGDGRADLLAIRGDQLYIMWGKGAGQVSGASGISGGWTSTNWIGSPGDVTGDGRPDLVARRSNGDLMLYPGNGRSGLQAPRRIGVRFGSLAFMAASGDFDGNGRPDLIGRNSAGELRLYELPASGNALYKGVVGTRWNQMNALVGVRGVNTDGRSDGIGVRRDGNAYAYTSTGKNYIGATLVGTGWIPSREAGPGDLNGDGREDVARATATQVKTYRLATGGGLTTLQSIGLGGVRLLA</sequence>
<protein>
    <submittedName>
        <fullName evidence="4">Putative secreted protein</fullName>
    </submittedName>
</protein>
<evidence type="ECO:0000313" key="4">
    <source>
        <dbReference type="EMBL" id="SJN15421.1"/>
    </source>
</evidence>
<dbReference type="Pfam" id="PF13517">
    <property type="entry name" value="FG-GAP_3"/>
    <property type="match status" value="1"/>
</dbReference>
<dbReference type="GO" id="GO:0008800">
    <property type="term" value="F:beta-lactamase activity"/>
    <property type="evidence" value="ECO:0007669"/>
    <property type="project" value="InterPro"/>
</dbReference>
<feature type="signal peptide" evidence="2">
    <location>
        <begin position="1"/>
        <end position="32"/>
    </location>
</feature>
<dbReference type="SUPFAM" id="SSF56601">
    <property type="entry name" value="beta-lactamase/transpeptidase-like"/>
    <property type="match status" value="1"/>
</dbReference>
<dbReference type="STRING" id="1255658.FM114_00090"/>
<keyword evidence="1 2" id="KW-0732">Signal</keyword>
<dbReference type="AlphaFoldDB" id="A0A1R4I6C0"/>
<keyword evidence="5" id="KW-1185">Reference proteome</keyword>
<organism evidence="4 5">
    <name type="scientific">Luteococcus japonicus LSP_Lj1</name>
    <dbReference type="NCBI Taxonomy" id="1255658"/>
    <lineage>
        <taxon>Bacteria</taxon>
        <taxon>Bacillati</taxon>
        <taxon>Actinomycetota</taxon>
        <taxon>Actinomycetes</taxon>
        <taxon>Propionibacteriales</taxon>
        <taxon>Propionibacteriaceae</taxon>
        <taxon>Luteococcus</taxon>
    </lineage>
</organism>
<feature type="domain" description="Beta-lactamase class A catalytic" evidence="3">
    <location>
        <begin position="255"/>
        <end position="386"/>
    </location>
</feature>
<accession>A0A1R4I6C0</accession>
<dbReference type="GO" id="GO:0030655">
    <property type="term" value="P:beta-lactam antibiotic catabolic process"/>
    <property type="evidence" value="ECO:0007669"/>
    <property type="project" value="InterPro"/>
</dbReference>
<proteinExistence type="predicted"/>
<dbReference type="Pfam" id="PF13354">
    <property type="entry name" value="Beta-lactamase2"/>
    <property type="match status" value="1"/>
</dbReference>